<dbReference type="EMBL" id="SBKP01000006">
    <property type="protein sequence ID" value="RXR28926.1"/>
    <property type="molecule type" value="Genomic_DNA"/>
</dbReference>
<dbReference type="AlphaFoldDB" id="A0A4V1N3J9"/>
<proteinExistence type="predicted"/>
<reference evidence="2" key="1">
    <citation type="submission" date="2019-01" db="EMBL/GenBank/DDBJ databases">
        <title>Cytophagaceae bacterium strain CAR-16.</title>
        <authorList>
            <person name="Chen W.-M."/>
        </authorList>
    </citation>
    <scope>NUCLEOTIDE SEQUENCE [LARGE SCALE GENOMIC DNA]</scope>
    <source>
        <strain evidence="2">CHR27</strain>
    </source>
</reference>
<dbReference type="Proteomes" id="UP000290958">
    <property type="component" value="Unassembled WGS sequence"/>
</dbReference>
<gene>
    <name evidence="1" type="ORF">EQG66_07565</name>
</gene>
<organism evidence="1 2">
    <name type="scientific">Sphingobium fluviale</name>
    <dbReference type="NCBI Taxonomy" id="2506423"/>
    <lineage>
        <taxon>Bacteria</taxon>
        <taxon>Pseudomonadati</taxon>
        <taxon>Pseudomonadota</taxon>
        <taxon>Alphaproteobacteria</taxon>
        <taxon>Sphingomonadales</taxon>
        <taxon>Sphingomonadaceae</taxon>
        <taxon>Sphingobium</taxon>
    </lineage>
</organism>
<name>A0A4V1N3J9_9SPHN</name>
<keyword evidence="2" id="KW-1185">Reference proteome</keyword>
<evidence type="ECO:0000313" key="2">
    <source>
        <dbReference type="Proteomes" id="UP000290958"/>
    </source>
</evidence>
<protein>
    <submittedName>
        <fullName evidence="1">Uncharacterized protein</fullName>
    </submittedName>
</protein>
<comment type="caution">
    <text evidence="1">The sequence shown here is derived from an EMBL/GenBank/DDBJ whole genome shotgun (WGS) entry which is preliminary data.</text>
</comment>
<evidence type="ECO:0000313" key="1">
    <source>
        <dbReference type="EMBL" id="RXR28926.1"/>
    </source>
</evidence>
<sequence length="150" mass="16468">MTAPAIRPWNDCLLVARICAAMIQAEKLGMTISANGAFEGSVAAECRHAFGCFKREAVRSVFDAAQDTTALRPSGVLLTSLWDNLANVRSEWITLRMIEAGFKREWADFGGDVGRRAFEEYARLDDAAPTIEQAISHHRELARQIGSLAA</sequence>
<dbReference type="RefSeq" id="WP_129403990.1">
    <property type="nucleotide sequence ID" value="NZ_SBKP01000006.1"/>
</dbReference>
<accession>A0A4V1N3J9</accession>